<dbReference type="RefSeq" id="WP_015556163.1">
    <property type="nucleotide sequence ID" value="NC_021038.1"/>
</dbReference>
<reference evidence="4" key="1">
    <citation type="submission" date="2010-03" db="EMBL/GenBank/DDBJ databases">
        <title>The genome sequence of Synergistetes sp. SGP1.</title>
        <authorList>
            <consortium name="metaHIT consortium -- http://www.metahit.eu/"/>
            <person name="Pajon A."/>
            <person name="Turner K."/>
            <person name="Parkhill J."/>
            <person name="Wade W."/>
            <person name="Vartoukian S."/>
        </authorList>
    </citation>
    <scope>NUCLEOTIDE SEQUENCE [LARGE SCALE GENOMIC DNA]</scope>
    <source>
        <strain evidence="4">SGP1</strain>
    </source>
</reference>
<evidence type="ECO:0000313" key="4">
    <source>
        <dbReference type="Proteomes" id="UP000008957"/>
    </source>
</evidence>
<feature type="chain" id="PRO_5044506102" evidence="2">
    <location>
        <begin position="30"/>
        <end position="786"/>
    </location>
</feature>
<name>A0AB94IW47_9BACT</name>
<accession>A0AB94IW47</accession>
<feature type="signal peptide" evidence="2">
    <location>
        <begin position="1"/>
        <end position="29"/>
    </location>
</feature>
<evidence type="ECO:0000256" key="1">
    <source>
        <dbReference type="SAM" id="MobiDB-lite"/>
    </source>
</evidence>
<dbReference type="KEGG" id="sbr:SY1_06470"/>
<keyword evidence="4" id="KW-1185">Reference proteome</keyword>
<gene>
    <name evidence="3" type="ORF">SY1_06470</name>
</gene>
<dbReference type="Proteomes" id="UP000008957">
    <property type="component" value="Chromosome"/>
</dbReference>
<sequence length="786" mass="87369">MSKTVRLVSGALVLLAALAAGGAAWGAVADPIHDYPSFNDYDDADRYYTFGDHTTEYGYHYQLRDVSGARDGHTVAGAQWFATSYENYLWRYVNEDLNGRLLYRRTLGGETPEVPLTTSADLLYDFEAVYIDEPQPYPAYPDTRYRDACMDPIESIALVLPEGRGQFKVSLANHYARHFPYWWRESGSGRTPINPSPVLSGDIVSHDVISRDVMEDVLLSAEGYAVSVQPNRPQRVMPGESMTANVSLTAENPEAYGSRLGYIAFRQSASFDTGYVGWRESLHVPVVVANVHDGPASDPGNELYFDMMIFNRTLSGDTVVGMGDIEKRIQFRWGVDREMTQDLGALYMMRHSLNSGLPSYHLETRITNRTGTRYRLQRYDMIGGPRDNTGSGDVGGGSWDMTARYTFRDIRPDHWKYDLTPDLYGSLPDHFQLDAHSQIAPGLVTVYKNRVGTGYNTLNTSYGTSESFRLYPFSEARHHDLRLSYRRVGGMALTGGASEATGRWRVQGFRWDQFADVVQNDEQTTYELEKLMGKPASLGSSAVGASDAYVRSSALNAFEIKTDVPAGLVSMDVSMDVVVSKDVSGDVVQMVSRDVPATIAVQPMRVRLRIPRREQILVGRWEQLSEAADGKALLKQFMRFGTVWLRSGRADERDTNLFTAISQRGVDPAECVSAFLYNDELYLDFILLLADAKSPREGYTAYLRTFRDDGIPYILIGDGAADGVWNLGLYVDAAGANPESGRSSDDVNPRPQEKEKEEGGGCNAASGLGLILSAFVGALFLERRIR</sequence>
<organism evidence="3 4">
    <name type="scientific">Fretibacterium fastidiosum</name>
    <dbReference type="NCBI Taxonomy" id="651822"/>
    <lineage>
        <taxon>Bacteria</taxon>
        <taxon>Thermotogati</taxon>
        <taxon>Synergistota</taxon>
        <taxon>Synergistia</taxon>
        <taxon>Synergistales</taxon>
        <taxon>Aminobacteriaceae</taxon>
        <taxon>Fretibacterium</taxon>
    </lineage>
</organism>
<evidence type="ECO:0000256" key="2">
    <source>
        <dbReference type="SAM" id="SignalP"/>
    </source>
</evidence>
<proteinExistence type="predicted"/>
<dbReference type="AlphaFoldDB" id="A0AB94IW47"/>
<evidence type="ECO:0000313" key="3">
    <source>
        <dbReference type="EMBL" id="CBL28016.1"/>
    </source>
</evidence>
<dbReference type="EMBL" id="FP929056">
    <property type="protein sequence ID" value="CBL28016.1"/>
    <property type="molecule type" value="Genomic_DNA"/>
</dbReference>
<keyword evidence="2" id="KW-0732">Signal</keyword>
<reference evidence="3 4" key="2">
    <citation type="submission" date="2010-03" db="EMBL/GenBank/DDBJ databases">
        <authorList>
            <person name="Pajon A."/>
        </authorList>
    </citation>
    <scope>NUCLEOTIDE SEQUENCE [LARGE SCALE GENOMIC DNA]</scope>
    <source>
        <strain evidence="3 4">SGP1</strain>
    </source>
</reference>
<protein>
    <submittedName>
        <fullName evidence="3">Uncharacterized protein</fullName>
    </submittedName>
</protein>
<feature type="compositionally biased region" description="Basic and acidic residues" evidence="1">
    <location>
        <begin position="742"/>
        <end position="759"/>
    </location>
</feature>
<feature type="region of interest" description="Disordered" evidence="1">
    <location>
        <begin position="737"/>
        <end position="761"/>
    </location>
</feature>